<comment type="caution">
    <text evidence="1">The sequence shown here is derived from an EMBL/GenBank/DDBJ whole genome shotgun (WGS) entry which is preliminary data.</text>
</comment>
<dbReference type="RefSeq" id="WP_002781140.1">
    <property type="nucleotide sequence ID" value="NZ_HE973225.1"/>
</dbReference>
<organism evidence="1 2">
    <name type="scientific">Microcystis aeruginosa PCC 9806</name>
    <dbReference type="NCBI Taxonomy" id="1160282"/>
    <lineage>
        <taxon>Bacteria</taxon>
        <taxon>Bacillati</taxon>
        <taxon>Cyanobacteriota</taxon>
        <taxon>Cyanophyceae</taxon>
        <taxon>Oscillatoriophycideae</taxon>
        <taxon>Chroococcales</taxon>
        <taxon>Microcystaceae</taxon>
        <taxon>Microcystis</taxon>
    </lineage>
</organism>
<accession>I4GZD9</accession>
<proteinExistence type="predicted"/>
<sequence length="49" mass="5636">MFNKNCHKLDKKIKNIALKNFYKALDFFEKVGYASVKSNKKLSAILTLA</sequence>
<dbReference type="Proteomes" id="UP000003273">
    <property type="component" value="Unassembled WGS sequence"/>
</dbReference>
<evidence type="ECO:0000313" key="2">
    <source>
        <dbReference type="Proteomes" id="UP000003273"/>
    </source>
</evidence>
<dbReference type="AlphaFoldDB" id="I4GZD9"/>
<dbReference type="HOGENOM" id="CLU_3137676_0_0_3"/>
<name>I4GZD9_MICAE</name>
<reference evidence="1 2" key="1">
    <citation type="submission" date="2012-04" db="EMBL/GenBank/DDBJ databases">
        <authorList>
            <person name="Genoscope - CEA"/>
        </authorList>
    </citation>
    <scope>NUCLEOTIDE SEQUENCE [LARGE SCALE GENOMIC DNA]</scope>
    <source>
        <strain evidence="1 2">9806</strain>
    </source>
</reference>
<dbReference type="EMBL" id="CAIL01000257">
    <property type="protein sequence ID" value="CCI15163.1"/>
    <property type="molecule type" value="Genomic_DNA"/>
</dbReference>
<evidence type="ECO:0000313" key="1">
    <source>
        <dbReference type="EMBL" id="CCI15163.1"/>
    </source>
</evidence>
<gene>
    <name evidence="1" type="ORF">MICAE_500001</name>
</gene>
<protein>
    <submittedName>
        <fullName evidence="1">Uncharacterized protein</fullName>
    </submittedName>
</protein>